<reference evidence="1" key="1">
    <citation type="submission" date="2018-02" db="EMBL/GenBank/DDBJ databases">
        <title>Rhizophora mucronata_Transcriptome.</title>
        <authorList>
            <person name="Meera S.P."/>
            <person name="Sreeshan A."/>
            <person name="Augustine A."/>
        </authorList>
    </citation>
    <scope>NUCLEOTIDE SEQUENCE</scope>
    <source>
        <tissue evidence="1">Leaf</tissue>
    </source>
</reference>
<dbReference type="AlphaFoldDB" id="A0A2P2N973"/>
<dbReference type="EMBL" id="GGEC01058541">
    <property type="protein sequence ID" value="MBX39025.1"/>
    <property type="molecule type" value="Transcribed_RNA"/>
</dbReference>
<organism evidence="1">
    <name type="scientific">Rhizophora mucronata</name>
    <name type="common">Asiatic mangrove</name>
    <dbReference type="NCBI Taxonomy" id="61149"/>
    <lineage>
        <taxon>Eukaryota</taxon>
        <taxon>Viridiplantae</taxon>
        <taxon>Streptophyta</taxon>
        <taxon>Embryophyta</taxon>
        <taxon>Tracheophyta</taxon>
        <taxon>Spermatophyta</taxon>
        <taxon>Magnoliopsida</taxon>
        <taxon>eudicotyledons</taxon>
        <taxon>Gunneridae</taxon>
        <taxon>Pentapetalae</taxon>
        <taxon>rosids</taxon>
        <taxon>fabids</taxon>
        <taxon>Malpighiales</taxon>
        <taxon>Rhizophoraceae</taxon>
        <taxon>Rhizophora</taxon>
    </lineage>
</organism>
<proteinExistence type="predicted"/>
<protein>
    <submittedName>
        <fullName evidence="1">Uncharacterized protein</fullName>
    </submittedName>
</protein>
<evidence type="ECO:0000313" key="1">
    <source>
        <dbReference type="EMBL" id="MBX39025.1"/>
    </source>
</evidence>
<sequence length="32" mass="3519">MSFLRKIGLNSGVPRSSRLRISSGMSSESKYS</sequence>
<name>A0A2P2N973_RHIMU</name>
<accession>A0A2P2N973</accession>